<feature type="chain" id="PRO_5028820637" evidence="1">
    <location>
        <begin position="25"/>
        <end position="130"/>
    </location>
</feature>
<dbReference type="Proteomes" id="UP000492821">
    <property type="component" value="Unassembled WGS sequence"/>
</dbReference>
<keyword evidence="2" id="KW-1185">Reference proteome</keyword>
<organism evidence="2 3">
    <name type="scientific">Panagrellus redivivus</name>
    <name type="common">Microworm</name>
    <dbReference type="NCBI Taxonomy" id="6233"/>
    <lineage>
        <taxon>Eukaryota</taxon>
        <taxon>Metazoa</taxon>
        <taxon>Ecdysozoa</taxon>
        <taxon>Nematoda</taxon>
        <taxon>Chromadorea</taxon>
        <taxon>Rhabditida</taxon>
        <taxon>Tylenchina</taxon>
        <taxon>Panagrolaimomorpha</taxon>
        <taxon>Panagrolaimoidea</taxon>
        <taxon>Panagrolaimidae</taxon>
        <taxon>Panagrellus</taxon>
    </lineage>
</organism>
<evidence type="ECO:0000256" key="1">
    <source>
        <dbReference type="SAM" id="SignalP"/>
    </source>
</evidence>
<reference evidence="3" key="2">
    <citation type="submission" date="2020-10" db="UniProtKB">
        <authorList>
            <consortium name="WormBaseParasite"/>
        </authorList>
    </citation>
    <scope>IDENTIFICATION</scope>
</reference>
<keyword evidence="1" id="KW-0732">Signal</keyword>
<dbReference type="AlphaFoldDB" id="A0A7E4V141"/>
<sequence length="130" mass="14562">MNHSAVFGFAVVCVVLATFMPVEARSKLDKFTNATDPNPSATCYDRRLANFINAGVVHYNHDMGSLSKYILDQIVRARIPGTWFVHSEMIAGQRQGLEWQSVTNGDLFAPTSIHGCYYHDASTYIVILKY</sequence>
<protein>
    <submittedName>
        <fullName evidence="3">SCP domain-containing protein</fullName>
    </submittedName>
</protein>
<evidence type="ECO:0000313" key="2">
    <source>
        <dbReference type="Proteomes" id="UP000492821"/>
    </source>
</evidence>
<dbReference type="WBParaSite" id="Pan_g14906.t1">
    <property type="protein sequence ID" value="Pan_g14906.t1"/>
    <property type="gene ID" value="Pan_g14906"/>
</dbReference>
<name>A0A7E4V141_PANRE</name>
<proteinExistence type="predicted"/>
<feature type="signal peptide" evidence="1">
    <location>
        <begin position="1"/>
        <end position="24"/>
    </location>
</feature>
<accession>A0A7E4V141</accession>
<evidence type="ECO:0000313" key="3">
    <source>
        <dbReference type="WBParaSite" id="Pan_g14906.t1"/>
    </source>
</evidence>
<reference evidence="2" key="1">
    <citation type="journal article" date="2013" name="Genetics">
        <title>The draft genome and transcriptome of Panagrellus redivivus are shaped by the harsh demands of a free-living lifestyle.</title>
        <authorList>
            <person name="Srinivasan J."/>
            <person name="Dillman A.R."/>
            <person name="Macchietto M.G."/>
            <person name="Heikkinen L."/>
            <person name="Lakso M."/>
            <person name="Fracchia K.M."/>
            <person name="Antoshechkin I."/>
            <person name="Mortazavi A."/>
            <person name="Wong G."/>
            <person name="Sternberg P.W."/>
        </authorList>
    </citation>
    <scope>NUCLEOTIDE SEQUENCE [LARGE SCALE GENOMIC DNA]</scope>
    <source>
        <strain evidence="2">MT8872</strain>
    </source>
</reference>